<name>A0ABP5D9B5_9MICO</name>
<dbReference type="Proteomes" id="UP001500013">
    <property type="component" value="Unassembled WGS sequence"/>
</dbReference>
<gene>
    <name evidence="1" type="ORF">GCM10009817_15670</name>
</gene>
<comment type="caution">
    <text evidence="1">The sequence shown here is derived from an EMBL/GenBank/DDBJ whole genome shotgun (WGS) entry which is preliminary data.</text>
</comment>
<accession>A0ABP5D9B5</accession>
<dbReference type="EMBL" id="BAAAPU010000006">
    <property type="protein sequence ID" value="GAA1976213.1"/>
    <property type="molecule type" value="Genomic_DNA"/>
</dbReference>
<sequence length="87" mass="9208">MVMTPEVGEDFIRWRPPTGDESRLGLVDFSICPQLPPGGMPGSSLVEAEAWVAGIAGPAYAVDDQTACRVSDSEMEIISEGQGKQLG</sequence>
<protein>
    <submittedName>
        <fullName evidence="1">Uncharacterized protein</fullName>
    </submittedName>
</protein>
<reference evidence="2" key="1">
    <citation type="journal article" date="2019" name="Int. J. Syst. Evol. Microbiol.">
        <title>The Global Catalogue of Microorganisms (GCM) 10K type strain sequencing project: providing services to taxonomists for standard genome sequencing and annotation.</title>
        <authorList>
            <consortium name="The Broad Institute Genomics Platform"/>
            <consortium name="The Broad Institute Genome Sequencing Center for Infectious Disease"/>
            <person name="Wu L."/>
            <person name="Ma J."/>
        </authorList>
    </citation>
    <scope>NUCLEOTIDE SEQUENCE [LARGE SCALE GENOMIC DNA]</scope>
    <source>
        <strain evidence="2">JCM 15628</strain>
    </source>
</reference>
<keyword evidence="2" id="KW-1185">Reference proteome</keyword>
<proteinExistence type="predicted"/>
<evidence type="ECO:0000313" key="2">
    <source>
        <dbReference type="Proteomes" id="UP001500013"/>
    </source>
</evidence>
<evidence type="ECO:0000313" key="1">
    <source>
        <dbReference type="EMBL" id="GAA1976213.1"/>
    </source>
</evidence>
<organism evidence="1 2">
    <name type="scientific">Terrabacter lapilli</name>
    <dbReference type="NCBI Taxonomy" id="436231"/>
    <lineage>
        <taxon>Bacteria</taxon>
        <taxon>Bacillati</taxon>
        <taxon>Actinomycetota</taxon>
        <taxon>Actinomycetes</taxon>
        <taxon>Micrococcales</taxon>
        <taxon>Intrasporangiaceae</taxon>
        <taxon>Terrabacter</taxon>
    </lineage>
</organism>